<proteinExistence type="predicted"/>
<dbReference type="KEGG" id="ctm:Cabther_B0508"/>
<dbReference type="Proteomes" id="UP000006791">
    <property type="component" value="Chromosome 2"/>
</dbReference>
<reference evidence="1 2" key="1">
    <citation type="journal article" date="2012" name="Environ. Microbiol.">
        <title>Complete genome of Candidatus Chloracidobacterium thermophilum, a chlorophyll-based photoheterotroph belonging to the phylum Acidobacteria.</title>
        <authorList>
            <person name="Garcia Costas A.M."/>
            <person name="Liu Z."/>
            <person name="Tomsho L.P."/>
            <person name="Schuster S.C."/>
            <person name="Ward D.M."/>
            <person name="Bryant D.A."/>
        </authorList>
    </citation>
    <scope>NUCLEOTIDE SEQUENCE [LARGE SCALE GENOMIC DNA]</scope>
    <source>
        <strain evidence="1 2">B</strain>
    </source>
</reference>
<evidence type="ECO:0000313" key="1">
    <source>
        <dbReference type="EMBL" id="AEP13506.1"/>
    </source>
</evidence>
<organism evidence="1 2">
    <name type="scientific">Chloracidobacterium thermophilum (strain B)</name>
    <dbReference type="NCBI Taxonomy" id="981222"/>
    <lineage>
        <taxon>Bacteria</taxon>
        <taxon>Pseudomonadati</taxon>
        <taxon>Acidobacteriota</taxon>
        <taxon>Terriglobia</taxon>
        <taxon>Terriglobales</taxon>
        <taxon>Acidobacteriaceae</taxon>
        <taxon>Chloracidobacterium</taxon>
    </lineage>
</organism>
<evidence type="ECO:0000313" key="2">
    <source>
        <dbReference type="Proteomes" id="UP000006791"/>
    </source>
</evidence>
<accession>G2LLU4</accession>
<dbReference type="STRING" id="981222.Cabther_B0508"/>
<dbReference type="AlphaFoldDB" id="G2LLU4"/>
<gene>
    <name evidence="1" type="ordered locus">Cabther_B0508</name>
</gene>
<keyword evidence="2" id="KW-1185">Reference proteome</keyword>
<sequence length="85" mass="9400">MFDAGVLFVRELPSVLVGGVGGNARRNFLGNEFAHPIGISPRNVAELIVERLDDVGKPVEFWFRLVPTARSGYRFDLGSGIRPWS</sequence>
<dbReference type="HOGENOM" id="CLU_2506728_0_0_0"/>
<protein>
    <submittedName>
        <fullName evidence="1">Uncharacterized protein</fullName>
    </submittedName>
</protein>
<name>G2LLU4_CHLTF</name>
<dbReference type="EMBL" id="CP002515">
    <property type="protein sequence ID" value="AEP13506.1"/>
    <property type="molecule type" value="Genomic_DNA"/>
</dbReference>